<evidence type="ECO:0000259" key="6">
    <source>
        <dbReference type="PROSITE" id="PS51469"/>
    </source>
</evidence>
<dbReference type="EMBL" id="JAEFBK010000012">
    <property type="protein sequence ID" value="KAG7541707.1"/>
    <property type="molecule type" value="Genomic_DNA"/>
</dbReference>
<gene>
    <name evidence="7" type="ORF">ISN45_Aa07g017640</name>
</gene>
<name>A0A8T1Y3Y2_9BRAS</name>
<dbReference type="Pfam" id="PF07738">
    <property type="entry name" value="Sad1_UNC"/>
    <property type="match status" value="1"/>
</dbReference>
<keyword evidence="3 5" id="KW-1133">Transmembrane helix</keyword>
<organism evidence="7 8">
    <name type="scientific">Arabidopsis thaliana x Arabidopsis arenosa</name>
    <dbReference type="NCBI Taxonomy" id="1240361"/>
    <lineage>
        <taxon>Eukaryota</taxon>
        <taxon>Viridiplantae</taxon>
        <taxon>Streptophyta</taxon>
        <taxon>Embryophyta</taxon>
        <taxon>Tracheophyta</taxon>
        <taxon>Spermatophyta</taxon>
        <taxon>Magnoliopsida</taxon>
        <taxon>eudicotyledons</taxon>
        <taxon>Gunneridae</taxon>
        <taxon>Pentapetalae</taxon>
        <taxon>rosids</taxon>
        <taxon>malvids</taxon>
        <taxon>Brassicales</taxon>
        <taxon>Brassicaceae</taxon>
        <taxon>Camelineae</taxon>
        <taxon>Arabidopsis</taxon>
    </lineage>
</organism>
<sequence length="564" mass="63969">MTRRGMCSTICLNEKLQRFRIVRISEKADNFNSRSGSFFERSISLVLLLWCFLFLVYSKLGQSHDYGNGDRIGNYTDGSVSKTLNSTSSVFPQATGKEKNFCLLRNGQLQDVYKHVLGNNALLICKVVLPERKISKKTMEASDPRYVNLEDKSLKVNGSGLPSQLVNNVTHYRLEPDGTGYNYASAMKGAKVVDHNKETKGASNVLGKDHDKYLRNPCSVSDKYVVIELAEETLVDTVRIANFEHYSSNPKEFNMSGSLSYPTDMWTPAGSFVAANVKQIQTFRLPEPKWLRYLKLNLVSHYGSEFYCTLSVVEVFGIDALEQMLEDLFVPSETLPSKPAMLELKTADEKEVGEVKSNRTDQIGKESEAQKKKDDVVKTINIIGDKKYEVREKHNVLKVMMQKVKLIEMNLSLLEDSVKEMNEKQPEVSLEMKKTQVLVEKSKADIREITEWKGKMQEKELRDLELWKTLVASRVESLARGNTALRLDVEKIVKEQANLESKELGVLLISLFFVVLATIRLVSTRLWAFLGMSFTDKARSLWPDSGWVMILLSSSIMIFITLLS</sequence>
<evidence type="ECO:0000256" key="3">
    <source>
        <dbReference type="ARBA" id="ARBA00022989"/>
    </source>
</evidence>
<evidence type="ECO:0000256" key="4">
    <source>
        <dbReference type="ARBA" id="ARBA00023136"/>
    </source>
</evidence>
<protein>
    <submittedName>
        <fullName evidence="7">SUN domain</fullName>
    </submittedName>
</protein>
<keyword evidence="8" id="KW-1185">Reference proteome</keyword>
<feature type="transmembrane region" description="Helical" evidence="5">
    <location>
        <begin position="504"/>
        <end position="526"/>
    </location>
</feature>
<keyword evidence="4 5" id="KW-0472">Membrane</keyword>
<feature type="domain" description="SUN" evidence="6">
    <location>
        <begin position="158"/>
        <end position="320"/>
    </location>
</feature>
<reference evidence="7 8" key="1">
    <citation type="submission" date="2020-12" db="EMBL/GenBank/DDBJ databases">
        <title>Concerted genomic and epigenomic changes stabilize Arabidopsis allopolyploids.</title>
        <authorList>
            <person name="Chen Z."/>
        </authorList>
    </citation>
    <scope>NUCLEOTIDE SEQUENCE [LARGE SCALE GENOMIC DNA]</scope>
    <source>
        <strain evidence="7">Allo738</strain>
        <tissue evidence="7">Leaf</tissue>
    </source>
</reference>
<evidence type="ECO:0000313" key="7">
    <source>
        <dbReference type="EMBL" id="KAG7541707.1"/>
    </source>
</evidence>
<evidence type="ECO:0000256" key="2">
    <source>
        <dbReference type="ARBA" id="ARBA00022692"/>
    </source>
</evidence>
<dbReference type="PANTHER" id="PTHR12953">
    <property type="entry name" value="MEMBRANE PROTEIN CH1 RELATED"/>
    <property type="match status" value="1"/>
</dbReference>
<keyword evidence="2 5" id="KW-0812">Transmembrane</keyword>
<dbReference type="FunFam" id="2.60.120.260:FF:000180">
    <property type="entry name" value="SUN domain-containing protein 5"/>
    <property type="match status" value="1"/>
</dbReference>
<comment type="subcellular location">
    <subcellularLocation>
        <location evidence="1">Membrane</location>
    </subcellularLocation>
</comment>
<dbReference type="InterPro" id="IPR045120">
    <property type="entry name" value="Suco/Slp1-like"/>
</dbReference>
<dbReference type="GO" id="GO:0005737">
    <property type="term" value="C:cytoplasm"/>
    <property type="evidence" value="ECO:0007669"/>
    <property type="project" value="TreeGrafter"/>
</dbReference>
<feature type="transmembrane region" description="Helical" evidence="5">
    <location>
        <begin position="546"/>
        <end position="563"/>
    </location>
</feature>
<comment type="caution">
    <text evidence="7">The sequence shown here is derived from an EMBL/GenBank/DDBJ whole genome shotgun (WGS) entry which is preliminary data.</text>
</comment>
<dbReference type="Proteomes" id="UP000694240">
    <property type="component" value="Chromosome 12"/>
</dbReference>
<evidence type="ECO:0000256" key="1">
    <source>
        <dbReference type="ARBA" id="ARBA00004370"/>
    </source>
</evidence>
<proteinExistence type="predicted"/>
<dbReference type="InterPro" id="IPR012919">
    <property type="entry name" value="SUN_dom"/>
</dbReference>
<accession>A0A8T1Y3Y2</accession>
<dbReference type="PROSITE" id="PS51469">
    <property type="entry name" value="SUN"/>
    <property type="match status" value="1"/>
</dbReference>
<dbReference type="AlphaFoldDB" id="A0A8T1Y3Y2"/>
<dbReference type="GO" id="GO:0034975">
    <property type="term" value="P:protein folding in endoplasmic reticulum"/>
    <property type="evidence" value="ECO:0007669"/>
    <property type="project" value="TreeGrafter"/>
</dbReference>
<dbReference type="PANTHER" id="PTHR12953:SF3">
    <property type="entry name" value="SUN DOMAIN-CONTAINING PROTEIN 5"/>
    <property type="match status" value="1"/>
</dbReference>
<evidence type="ECO:0000256" key="5">
    <source>
        <dbReference type="SAM" id="Phobius"/>
    </source>
</evidence>
<evidence type="ECO:0000313" key="8">
    <source>
        <dbReference type="Proteomes" id="UP000694240"/>
    </source>
</evidence>
<dbReference type="GO" id="GO:0016020">
    <property type="term" value="C:membrane"/>
    <property type="evidence" value="ECO:0007669"/>
    <property type="project" value="UniProtKB-SubCell"/>
</dbReference>